<feature type="domain" description="FMN hydroxy acid dehydrogenase" evidence="6">
    <location>
        <begin position="8"/>
        <end position="361"/>
    </location>
</feature>
<dbReference type="EMBL" id="JBBUKT010000015">
    <property type="protein sequence ID" value="MEK7954017.1"/>
    <property type="molecule type" value="Genomic_DNA"/>
</dbReference>
<organism evidence="7 8">
    <name type="scientific">Luteolibacter soli</name>
    <dbReference type="NCBI Taxonomy" id="3135280"/>
    <lineage>
        <taxon>Bacteria</taxon>
        <taxon>Pseudomonadati</taxon>
        <taxon>Verrucomicrobiota</taxon>
        <taxon>Verrucomicrobiia</taxon>
        <taxon>Verrucomicrobiales</taxon>
        <taxon>Verrucomicrobiaceae</taxon>
        <taxon>Luteolibacter</taxon>
    </lineage>
</organism>
<dbReference type="Gene3D" id="3.20.20.70">
    <property type="entry name" value="Aldolase class I"/>
    <property type="match status" value="1"/>
</dbReference>
<evidence type="ECO:0000259" key="6">
    <source>
        <dbReference type="PROSITE" id="PS51349"/>
    </source>
</evidence>
<dbReference type="SUPFAM" id="SSF51395">
    <property type="entry name" value="FMN-linked oxidoreductases"/>
    <property type="match status" value="1"/>
</dbReference>
<dbReference type="InterPro" id="IPR000262">
    <property type="entry name" value="FMN-dep_DH"/>
</dbReference>
<keyword evidence="4 7" id="KW-0560">Oxidoreductase</keyword>
<comment type="caution">
    <text evidence="7">The sequence shown here is derived from an EMBL/GenBank/DDBJ whole genome shotgun (WGS) entry which is preliminary data.</text>
</comment>
<name>A0ABU9B423_9BACT</name>
<evidence type="ECO:0000256" key="5">
    <source>
        <dbReference type="ARBA" id="ARBA00024042"/>
    </source>
</evidence>
<keyword evidence="3" id="KW-0288">FMN</keyword>
<evidence type="ECO:0000256" key="3">
    <source>
        <dbReference type="ARBA" id="ARBA00022643"/>
    </source>
</evidence>
<dbReference type="PANTHER" id="PTHR10578">
    <property type="entry name" value="S -2-HYDROXY-ACID OXIDASE-RELATED"/>
    <property type="match status" value="1"/>
</dbReference>
<dbReference type="InterPro" id="IPR013785">
    <property type="entry name" value="Aldolase_TIM"/>
</dbReference>
<protein>
    <submittedName>
        <fullName evidence="7">Alpha-hydroxy acid oxidase</fullName>
        <ecNumber evidence="7">1.-.-.-</ecNumber>
    </submittedName>
</protein>
<reference evidence="7 8" key="1">
    <citation type="submission" date="2024-04" db="EMBL/GenBank/DDBJ databases">
        <title>Luteolibacter sp. isolated from soil.</title>
        <authorList>
            <person name="An J."/>
        </authorList>
    </citation>
    <scope>NUCLEOTIDE SEQUENCE [LARGE SCALE GENOMIC DNA]</scope>
    <source>
        <strain evidence="7 8">Y139</strain>
    </source>
</reference>
<dbReference type="InterPro" id="IPR012133">
    <property type="entry name" value="Alpha-hydoxy_acid_DH_FMN"/>
</dbReference>
<dbReference type="Proteomes" id="UP001371305">
    <property type="component" value="Unassembled WGS sequence"/>
</dbReference>
<proteinExistence type="inferred from homology"/>
<dbReference type="GO" id="GO:0016491">
    <property type="term" value="F:oxidoreductase activity"/>
    <property type="evidence" value="ECO:0007669"/>
    <property type="project" value="UniProtKB-KW"/>
</dbReference>
<dbReference type="PANTHER" id="PTHR10578:SF107">
    <property type="entry name" value="2-HYDROXYACID OXIDASE 1"/>
    <property type="match status" value="1"/>
</dbReference>
<comment type="cofactor">
    <cofactor evidence="1">
        <name>FMN</name>
        <dbReference type="ChEBI" id="CHEBI:58210"/>
    </cofactor>
</comment>
<evidence type="ECO:0000256" key="1">
    <source>
        <dbReference type="ARBA" id="ARBA00001917"/>
    </source>
</evidence>
<dbReference type="Pfam" id="PF01070">
    <property type="entry name" value="FMN_dh"/>
    <property type="match status" value="1"/>
</dbReference>
<evidence type="ECO:0000313" key="7">
    <source>
        <dbReference type="EMBL" id="MEK7954017.1"/>
    </source>
</evidence>
<accession>A0ABU9B423</accession>
<dbReference type="CDD" id="cd02809">
    <property type="entry name" value="alpha_hydroxyacid_oxid_FMN"/>
    <property type="match status" value="1"/>
</dbReference>
<keyword evidence="2" id="KW-0285">Flavoprotein</keyword>
<dbReference type="InterPro" id="IPR037396">
    <property type="entry name" value="FMN_HAD"/>
</dbReference>
<evidence type="ECO:0000256" key="2">
    <source>
        <dbReference type="ARBA" id="ARBA00022630"/>
    </source>
</evidence>
<sequence>MPLPPLSTIPPEVVSLDDYEALARERVEESAWAYLSGGAGDELTLRENRVAFERLKLSPRILRDLSGANTRLELFGRSYAHPIFVAPTAFHRLFHPEGERATVLGASVMEACLTVSTSAGVPLEEISTSATVPPWFQLYVQADRGFTAELVKRVEAAGYAALVVTVDAPLHGLRNREQRACFRLPPGIEAVNLRGMKSLPPAEGVFGTPLLETAPTWKDLAWLRSLTTLPVILKGVLDPEDARIAAAEGFAGIVVSNHGGRTLDTVPAAIEVLPQIAEAVAGQVPLLMDGGIRRGTDVLKALALGADAVMVGRPVLHGLAAAGATGVAHVLKILRTELEIAMALTGRPTLSSVDRTVIANP</sequence>
<dbReference type="PROSITE" id="PS51349">
    <property type="entry name" value="FMN_HYDROXY_ACID_DH_2"/>
    <property type="match status" value="1"/>
</dbReference>
<keyword evidence="8" id="KW-1185">Reference proteome</keyword>
<dbReference type="EC" id="1.-.-.-" evidence="7"/>
<dbReference type="RefSeq" id="WP_341407783.1">
    <property type="nucleotide sequence ID" value="NZ_JBBUKT010000015.1"/>
</dbReference>
<dbReference type="PIRSF" id="PIRSF000138">
    <property type="entry name" value="Al-hdrx_acd_dh"/>
    <property type="match status" value="1"/>
</dbReference>
<evidence type="ECO:0000256" key="4">
    <source>
        <dbReference type="ARBA" id="ARBA00023002"/>
    </source>
</evidence>
<gene>
    <name evidence="7" type="ORF">WKV53_26105</name>
</gene>
<comment type="similarity">
    <text evidence="5">Belongs to the FMN-dependent alpha-hydroxy acid dehydrogenase family.</text>
</comment>
<evidence type="ECO:0000313" key="8">
    <source>
        <dbReference type="Proteomes" id="UP001371305"/>
    </source>
</evidence>